<dbReference type="EMBL" id="KN817582">
    <property type="protein sequence ID" value="KJA18981.1"/>
    <property type="molecule type" value="Genomic_DNA"/>
</dbReference>
<feature type="domain" description="N-acetyltransferase" evidence="1">
    <location>
        <begin position="75"/>
        <end position="209"/>
    </location>
</feature>
<proteinExistence type="predicted"/>
<dbReference type="Gene3D" id="3.40.630.30">
    <property type="match status" value="1"/>
</dbReference>
<dbReference type="InterPro" id="IPR052523">
    <property type="entry name" value="Trichothecene_AcTrans"/>
</dbReference>
<dbReference type="STRING" id="945553.A0A0D2NQC4"/>
<dbReference type="OrthoDB" id="4738875at2759"/>
<keyword evidence="3" id="KW-1185">Reference proteome</keyword>
<organism evidence="2 3">
    <name type="scientific">Hypholoma sublateritium (strain FD-334 SS-4)</name>
    <dbReference type="NCBI Taxonomy" id="945553"/>
    <lineage>
        <taxon>Eukaryota</taxon>
        <taxon>Fungi</taxon>
        <taxon>Dikarya</taxon>
        <taxon>Basidiomycota</taxon>
        <taxon>Agaricomycotina</taxon>
        <taxon>Agaricomycetes</taxon>
        <taxon>Agaricomycetidae</taxon>
        <taxon>Agaricales</taxon>
        <taxon>Agaricineae</taxon>
        <taxon>Strophariaceae</taxon>
        <taxon>Hypholoma</taxon>
    </lineage>
</organism>
<dbReference type="PANTHER" id="PTHR42791:SF1">
    <property type="entry name" value="N-ACETYLTRANSFERASE DOMAIN-CONTAINING PROTEIN"/>
    <property type="match status" value="1"/>
</dbReference>
<dbReference type="Proteomes" id="UP000054270">
    <property type="component" value="Unassembled WGS sequence"/>
</dbReference>
<reference evidence="3" key="1">
    <citation type="submission" date="2014-04" db="EMBL/GenBank/DDBJ databases">
        <title>Evolutionary Origins and Diversification of the Mycorrhizal Mutualists.</title>
        <authorList>
            <consortium name="DOE Joint Genome Institute"/>
            <consortium name="Mycorrhizal Genomics Consortium"/>
            <person name="Kohler A."/>
            <person name="Kuo A."/>
            <person name="Nagy L.G."/>
            <person name="Floudas D."/>
            <person name="Copeland A."/>
            <person name="Barry K.W."/>
            <person name="Cichocki N."/>
            <person name="Veneault-Fourrey C."/>
            <person name="LaButti K."/>
            <person name="Lindquist E.A."/>
            <person name="Lipzen A."/>
            <person name="Lundell T."/>
            <person name="Morin E."/>
            <person name="Murat C."/>
            <person name="Riley R."/>
            <person name="Ohm R."/>
            <person name="Sun H."/>
            <person name="Tunlid A."/>
            <person name="Henrissat B."/>
            <person name="Grigoriev I.V."/>
            <person name="Hibbett D.S."/>
            <person name="Martin F."/>
        </authorList>
    </citation>
    <scope>NUCLEOTIDE SEQUENCE [LARGE SCALE GENOMIC DNA]</scope>
    <source>
        <strain evidence="3">FD-334 SS-4</strain>
    </source>
</reference>
<protein>
    <recommendedName>
        <fullName evidence="1">N-acetyltransferase domain-containing protein</fullName>
    </recommendedName>
</protein>
<dbReference type="InterPro" id="IPR000182">
    <property type="entry name" value="GNAT_dom"/>
</dbReference>
<dbReference type="OMA" id="HQASRIM"/>
<dbReference type="GO" id="GO:0016747">
    <property type="term" value="F:acyltransferase activity, transferring groups other than amino-acyl groups"/>
    <property type="evidence" value="ECO:0007669"/>
    <property type="project" value="InterPro"/>
</dbReference>
<dbReference type="PROSITE" id="PS51186">
    <property type="entry name" value="GNAT"/>
    <property type="match status" value="1"/>
</dbReference>
<evidence type="ECO:0000259" key="1">
    <source>
        <dbReference type="PROSITE" id="PS51186"/>
    </source>
</evidence>
<gene>
    <name evidence="2" type="ORF">HYPSUDRAFT_44661</name>
</gene>
<dbReference type="CDD" id="cd04301">
    <property type="entry name" value="NAT_SF"/>
    <property type="match status" value="1"/>
</dbReference>
<sequence>MSEITVRRIVEISKDETDQLITILSRAYANHQASRIMLGGRMDLLHLNHQLLIGAGLLGGEIYVVENNKKQILSVALWTAPGKALEMERVEGFSDFIKEIDDETKAWYVDPFKIYINEYVPKVLGKTTLDSWWLSSIATDPDHQGNGYASKLILSKINEISAPNLVGLCATSEDTVNFYNSVGFTSKGYQELPSKFGKLSVWCFSRDII</sequence>
<dbReference type="Pfam" id="PF13508">
    <property type="entry name" value="Acetyltransf_7"/>
    <property type="match status" value="1"/>
</dbReference>
<accession>A0A0D2NQC4</accession>
<dbReference type="AlphaFoldDB" id="A0A0D2NQC4"/>
<dbReference type="PANTHER" id="PTHR42791">
    <property type="entry name" value="GNAT FAMILY ACETYLTRANSFERASE"/>
    <property type="match status" value="1"/>
</dbReference>
<dbReference type="SUPFAM" id="SSF55729">
    <property type="entry name" value="Acyl-CoA N-acyltransferases (Nat)"/>
    <property type="match status" value="1"/>
</dbReference>
<name>A0A0D2NQC4_HYPSF</name>
<evidence type="ECO:0000313" key="2">
    <source>
        <dbReference type="EMBL" id="KJA18981.1"/>
    </source>
</evidence>
<dbReference type="InterPro" id="IPR016181">
    <property type="entry name" value="Acyl_CoA_acyltransferase"/>
</dbReference>
<evidence type="ECO:0000313" key="3">
    <source>
        <dbReference type="Proteomes" id="UP000054270"/>
    </source>
</evidence>